<dbReference type="GeneID" id="103721947"/>
<proteinExistence type="predicted"/>
<dbReference type="RefSeq" id="XP_008810560.2">
    <property type="nucleotide sequence ID" value="XM_008812338.3"/>
</dbReference>
<gene>
    <name evidence="3" type="primary">LOC103721947</name>
</gene>
<name>A0A8B7D130_PHODC</name>
<reference evidence="2" key="1">
    <citation type="journal article" date="2019" name="Nat. Commun.">
        <title>Genome-wide association mapping of date palm fruit traits.</title>
        <authorList>
            <person name="Hazzouri K.M."/>
            <person name="Gros-Balthazard M."/>
            <person name="Flowers J.M."/>
            <person name="Copetti D."/>
            <person name="Lemansour A."/>
            <person name="Lebrun M."/>
            <person name="Masmoudi K."/>
            <person name="Ferrand S."/>
            <person name="Dhar M.I."/>
            <person name="Fresquez Z.A."/>
            <person name="Rosas U."/>
            <person name="Zhang J."/>
            <person name="Talag J."/>
            <person name="Lee S."/>
            <person name="Kudrna D."/>
            <person name="Powell R.F."/>
            <person name="Leitch I.J."/>
            <person name="Krueger R.R."/>
            <person name="Wing R.A."/>
            <person name="Amiri K.M.A."/>
            <person name="Purugganan M.D."/>
        </authorList>
    </citation>
    <scope>NUCLEOTIDE SEQUENCE [LARGE SCALE GENOMIC DNA]</scope>
    <source>
        <strain evidence="2">cv. Khalas</strain>
    </source>
</reference>
<reference evidence="3" key="2">
    <citation type="submission" date="2025-08" db="UniProtKB">
        <authorList>
            <consortium name="RefSeq"/>
        </authorList>
    </citation>
    <scope>IDENTIFICATION</scope>
    <source>
        <tissue evidence="3">Young leaves</tissue>
    </source>
</reference>
<accession>A0A8B7D130</accession>
<organism evidence="2 3">
    <name type="scientific">Phoenix dactylifera</name>
    <name type="common">Date palm</name>
    <dbReference type="NCBI Taxonomy" id="42345"/>
    <lineage>
        <taxon>Eukaryota</taxon>
        <taxon>Viridiplantae</taxon>
        <taxon>Streptophyta</taxon>
        <taxon>Embryophyta</taxon>
        <taxon>Tracheophyta</taxon>
        <taxon>Spermatophyta</taxon>
        <taxon>Magnoliopsida</taxon>
        <taxon>Liliopsida</taxon>
        <taxon>Arecaceae</taxon>
        <taxon>Coryphoideae</taxon>
        <taxon>Phoeniceae</taxon>
        <taxon>Phoenix</taxon>
    </lineage>
</organism>
<dbReference type="OrthoDB" id="1903589at2759"/>
<dbReference type="AlphaFoldDB" id="A0A8B7D130"/>
<dbReference type="PANTHER" id="PTHR35740">
    <property type="entry name" value="OS12G0111700 PROTEIN"/>
    <property type="match status" value="1"/>
</dbReference>
<dbReference type="PANTHER" id="PTHR35740:SF1">
    <property type="entry name" value="OS12G0111700 PROTEIN"/>
    <property type="match status" value="1"/>
</dbReference>
<keyword evidence="2" id="KW-1185">Reference proteome</keyword>
<protein>
    <submittedName>
        <fullName evidence="3">Uncharacterized protein LOC103721947</fullName>
    </submittedName>
</protein>
<dbReference type="KEGG" id="pda:103721947"/>
<dbReference type="Proteomes" id="UP000228380">
    <property type="component" value="Chromosome 3"/>
</dbReference>
<sequence length="150" mass="17063">MPSPKSRGTFLDFVDDAAQRDKSDHSIVYTRQTAEGRRCKEKEVGRRKCKEKAAGRRKEKATPSTTLSCPPEARTRSMKGKLVMEDDKDDHPKAFSVPYQEVKKKRRSTMPEAISISIPPKDFIEKHGAYFAEIDSFELPDEVVSESELE</sequence>
<evidence type="ECO:0000313" key="2">
    <source>
        <dbReference type="Proteomes" id="UP000228380"/>
    </source>
</evidence>
<evidence type="ECO:0000256" key="1">
    <source>
        <dbReference type="SAM" id="MobiDB-lite"/>
    </source>
</evidence>
<evidence type="ECO:0000313" key="3">
    <source>
        <dbReference type="RefSeq" id="XP_008810560.2"/>
    </source>
</evidence>
<feature type="region of interest" description="Disordered" evidence="1">
    <location>
        <begin position="50"/>
        <end position="79"/>
    </location>
</feature>